<dbReference type="PANTHER" id="PTHR22916:SF51">
    <property type="entry name" value="GLYCOSYLTRANSFERASE EPSH-RELATED"/>
    <property type="match status" value="1"/>
</dbReference>
<dbReference type="PANTHER" id="PTHR22916">
    <property type="entry name" value="GLYCOSYLTRANSFERASE"/>
    <property type="match status" value="1"/>
</dbReference>
<sequence length="332" mass="38218">MINNQQGPLVSFIVPVYNGAEFIARCVKSILKQPQAERCELILVNDGSSDNSLELLNEYQNYPGVLIIDKPNGGVSSARNCGLDAAKGTFISFVDVDDFLPPRVLDTWLMLMKGDAILAVGESRTFSHDGEPLSEVTENDTQRCMSADKAISELLYHTPRHGLCDKFFRRDIVQQQQLRFREDIFNFEDLLFVISYLSAARHGQVVFSRRVVYHYVESRNSATRSDLKEKHFTYVRAFAGIKMLLLRPHERFYYFLFLKVTASHIYKALHSREFNAAFVKQYIDLYRQNYRAYCAAGVIPDAWSLYFTFFFLSPRLVSGLRHFAQNVLRARS</sequence>
<name>A0A0H3L2I7_PANAA</name>
<dbReference type="KEGG" id="paj:PAJ_3538"/>
<dbReference type="InterPro" id="IPR001173">
    <property type="entry name" value="Glyco_trans_2-like"/>
</dbReference>
<proteinExistence type="predicted"/>
<dbReference type="OrthoDB" id="6813549at2"/>
<feature type="domain" description="Glycosyltransferase 2-like" evidence="3">
    <location>
        <begin position="11"/>
        <end position="138"/>
    </location>
</feature>
<dbReference type="Pfam" id="PF00535">
    <property type="entry name" value="Glycos_transf_2"/>
    <property type="match status" value="1"/>
</dbReference>
<evidence type="ECO:0000259" key="3">
    <source>
        <dbReference type="Pfam" id="PF00535"/>
    </source>
</evidence>
<dbReference type="EMBL" id="AP012032">
    <property type="protein sequence ID" value="BAK13617.1"/>
    <property type="molecule type" value="Genomic_DNA"/>
</dbReference>
<keyword evidence="2" id="KW-0808">Transferase</keyword>
<evidence type="ECO:0000256" key="2">
    <source>
        <dbReference type="ARBA" id="ARBA00022679"/>
    </source>
</evidence>
<dbReference type="Gene3D" id="3.90.550.10">
    <property type="entry name" value="Spore Coat Polysaccharide Biosynthesis Protein SpsA, Chain A"/>
    <property type="match status" value="1"/>
</dbReference>
<dbReference type="GO" id="GO:0016758">
    <property type="term" value="F:hexosyltransferase activity"/>
    <property type="evidence" value="ECO:0007669"/>
    <property type="project" value="UniProtKB-ARBA"/>
</dbReference>
<dbReference type="RefSeq" id="WP_014595137.1">
    <property type="nucleotide sequence ID" value="NC_017531.2"/>
</dbReference>
<evidence type="ECO:0000313" key="5">
    <source>
        <dbReference type="Proteomes" id="UP000006690"/>
    </source>
</evidence>
<dbReference type="AlphaFoldDB" id="A0A0H3L2I7"/>
<keyword evidence="1" id="KW-0328">Glycosyltransferase</keyword>
<dbReference type="Proteomes" id="UP000006690">
    <property type="component" value="Chromosome"/>
</dbReference>
<gene>
    <name evidence="4" type="primary">fcbD</name>
    <name evidence="4" type="ordered locus">PAJ_3538</name>
</gene>
<dbReference type="CDD" id="cd00761">
    <property type="entry name" value="Glyco_tranf_GTA_type"/>
    <property type="match status" value="1"/>
</dbReference>
<reference evidence="5" key="1">
    <citation type="journal article" date="2012" name="Appl. Microbiol. Biotechnol.">
        <title>The complete genome sequence of Pantoea ananatis AJ13355, an organism with great biotechnological potential.</title>
        <authorList>
            <person name="Hara Y."/>
            <person name="Kadotani N."/>
            <person name="Izui H."/>
            <person name="Katashkina J.I."/>
            <person name="Kuvaeva T.M."/>
            <person name="Andreeva I.G."/>
            <person name="Golubeva L.I."/>
            <person name="Malko D.B."/>
            <person name="Makeev V.J."/>
            <person name="Mashko S.V."/>
            <person name="Kozlov Y.I."/>
        </authorList>
    </citation>
    <scope>NUCLEOTIDE SEQUENCE [LARGE SCALE GENOMIC DNA]</scope>
    <source>
        <strain evidence="5">AJ13355</strain>
    </source>
</reference>
<accession>A0A0H3L2I7</accession>
<dbReference type="eggNOG" id="COG0463">
    <property type="taxonomic scope" value="Bacteria"/>
</dbReference>
<dbReference type="SUPFAM" id="SSF53448">
    <property type="entry name" value="Nucleotide-diphospho-sugar transferases"/>
    <property type="match status" value="1"/>
</dbReference>
<evidence type="ECO:0000256" key="1">
    <source>
        <dbReference type="ARBA" id="ARBA00022676"/>
    </source>
</evidence>
<protein>
    <submittedName>
        <fullName evidence="4">Chondroitin synthase FcbD</fullName>
    </submittedName>
</protein>
<dbReference type="InterPro" id="IPR029044">
    <property type="entry name" value="Nucleotide-diphossugar_trans"/>
</dbReference>
<dbReference type="HOGENOM" id="CLU_025996_25_1_6"/>
<evidence type="ECO:0000313" key="4">
    <source>
        <dbReference type="EMBL" id="BAK13617.1"/>
    </source>
</evidence>
<organism evidence="4 5">
    <name type="scientific">Pantoea ananatis (strain AJ13355)</name>
    <dbReference type="NCBI Taxonomy" id="932677"/>
    <lineage>
        <taxon>Bacteria</taxon>
        <taxon>Pseudomonadati</taxon>
        <taxon>Pseudomonadota</taxon>
        <taxon>Gammaproteobacteria</taxon>
        <taxon>Enterobacterales</taxon>
        <taxon>Erwiniaceae</taxon>
        <taxon>Pantoea</taxon>
    </lineage>
</organism>
<dbReference type="PATRIC" id="fig|932677.3.peg.4079"/>